<feature type="domain" description="GAR" evidence="5">
    <location>
        <begin position="445"/>
        <end position="533"/>
    </location>
</feature>
<evidence type="ECO:0000256" key="4">
    <source>
        <dbReference type="SAM" id="MobiDB-lite"/>
    </source>
</evidence>
<feature type="compositionally biased region" description="Polar residues" evidence="4">
    <location>
        <begin position="38"/>
        <end position="72"/>
    </location>
</feature>
<protein>
    <recommendedName>
        <fullName evidence="5">GAR domain-containing protein</fullName>
    </recommendedName>
</protein>
<feature type="compositionally biased region" description="Polar residues" evidence="4">
    <location>
        <begin position="247"/>
        <end position="261"/>
    </location>
</feature>
<dbReference type="PROSITE" id="PS51460">
    <property type="entry name" value="GAR"/>
    <property type="match status" value="1"/>
</dbReference>
<keyword evidence="3" id="KW-0206">Cytoskeleton</keyword>
<feature type="compositionally biased region" description="Low complexity" evidence="4">
    <location>
        <begin position="269"/>
        <end position="281"/>
    </location>
</feature>
<gene>
    <name evidence="6" type="ORF">UBRO2_05864</name>
</gene>
<keyword evidence="7" id="KW-1185">Reference proteome</keyword>
<comment type="caution">
    <text evidence="6">The sequence shown here is derived from an EMBL/GenBank/DDBJ whole genome shotgun (WGS) entry which is preliminary data.</text>
</comment>
<dbReference type="Proteomes" id="UP000658997">
    <property type="component" value="Unassembled WGS sequence"/>
</dbReference>
<comment type="subcellular location">
    <subcellularLocation>
        <location evidence="1">Cytoplasm</location>
        <location evidence="1">Cytoskeleton</location>
    </subcellularLocation>
</comment>
<dbReference type="GO" id="GO:0005856">
    <property type="term" value="C:cytoskeleton"/>
    <property type="evidence" value="ECO:0007669"/>
    <property type="project" value="UniProtKB-SubCell"/>
</dbReference>
<feature type="compositionally biased region" description="Polar residues" evidence="4">
    <location>
        <begin position="1"/>
        <end position="30"/>
    </location>
</feature>
<feature type="region of interest" description="Disordered" evidence="4">
    <location>
        <begin position="363"/>
        <end position="442"/>
    </location>
</feature>
<evidence type="ECO:0000256" key="3">
    <source>
        <dbReference type="ARBA" id="ARBA00023212"/>
    </source>
</evidence>
<dbReference type="SUPFAM" id="SSF143575">
    <property type="entry name" value="GAS2 domain-like"/>
    <property type="match status" value="1"/>
</dbReference>
<dbReference type="InterPro" id="IPR036534">
    <property type="entry name" value="GAR_dom_sf"/>
</dbReference>
<feature type="compositionally biased region" description="Polar residues" evidence="4">
    <location>
        <begin position="392"/>
        <end position="401"/>
    </location>
</feature>
<dbReference type="AlphaFoldDB" id="A0A8H8TV55"/>
<proteinExistence type="predicted"/>
<dbReference type="Gene3D" id="3.30.920.20">
    <property type="entry name" value="Gas2-like domain"/>
    <property type="match status" value="1"/>
</dbReference>
<evidence type="ECO:0000313" key="7">
    <source>
        <dbReference type="Proteomes" id="UP000658997"/>
    </source>
</evidence>
<dbReference type="GO" id="GO:0008017">
    <property type="term" value="F:microtubule binding"/>
    <property type="evidence" value="ECO:0007669"/>
    <property type="project" value="InterPro"/>
</dbReference>
<feature type="region of interest" description="Disordered" evidence="4">
    <location>
        <begin position="582"/>
        <end position="650"/>
    </location>
</feature>
<name>A0A8H8TV55_9BASI</name>
<sequence>MMDSVGSVTSRAASTIGDTPLTASETSGSNDSRRHSRSSLADESYSSLPTMDTTDSDHTLPSQLQTTGQGKLSSEDFVELTRISRKKEAIEHHIENLQSWSPWDPFRNVSSYSPDADVLQRSKETLATLSSDLHDRQDQCRRLEDDVQHFNLQEMKRLRTVAKAVSKRHLSGPDTDLLELALETVYALDKLLRLLREQRTQHDLTQLRLQWEHIVCFSWEDVIVLRRDIEAFEHKCKALMSPRHDSNISSAPDDTNVQTSLEAEKAKDAPSTSRTRRAASLSHSSLKLAAESVKLESSRLVLRIRSFDSEKVRPAGKLLDLLIDQRQIPEKMIDEQEKLEDALPQPSTIEARSLQVSASLGLVTTPTPEAPEGDPSPIQVAKVEPLPHTIRKQTGNGSTREVANGGVLAKHPSRSVKAASRSRKSSSSSLVATPSKQSINRYRSDPRDVLDVAIGNIVNRLPMSVSIRSAKLGDSALPPRSSKVDALCGQYLIGDPDPRLCFCRILPSSMVMVRVGGGWQGLSEFLTQHYTHLSARGWDSDAELLNAITRKSGQNLVWSRSASGPVESPCLRSKSSFGSLKSREPIMKKITSPTPSKDHASHHIPQATRAQENAAEFRELTIATPSKTSTLSTSGSSSSILLRPPGDRVG</sequence>
<evidence type="ECO:0000313" key="6">
    <source>
        <dbReference type="EMBL" id="SYW86144.1"/>
    </source>
</evidence>
<evidence type="ECO:0000259" key="5">
    <source>
        <dbReference type="PROSITE" id="PS51460"/>
    </source>
</evidence>
<evidence type="ECO:0000256" key="1">
    <source>
        <dbReference type="ARBA" id="ARBA00004245"/>
    </source>
</evidence>
<dbReference type="EMBL" id="ULHB01000230">
    <property type="protein sequence ID" value="SYW86144.1"/>
    <property type="molecule type" value="Genomic_DNA"/>
</dbReference>
<organism evidence="6 7">
    <name type="scientific">Ustilago bromivora</name>
    <dbReference type="NCBI Taxonomy" id="307758"/>
    <lineage>
        <taxon>Eukaryota</taxon>
        <taxon>Fungi</taxon>
        <taxon>Dikarya</taxon>
        <taxon>Basidiomycota</taxon>
        <taxon>Ustilaginomycotina</taxon>
        <taxon>Ustilaginomycetes</taxon>
        <taxon>Ustilaginales</taxon>
        <taxon>Ustilaginaceae</taxon>
        <taxon>Ustilago</taxon>
    </lineage>
</organism>
<reference evidence="6" key="1">
    <citation type="submission" date="2018-08" db="EMBL/GenBank/DDBJ databases">
        <authorList>
            <person name="Guldener U."/>
        </authorList>
    </citation>
    <scope>NUCLEOTIDE SEQUENCE</scope>
    <source>
        <strain evidence="6">UB2</strain>
    </source>
</reference>
<feature type="region of interest" description="Disordered" evidence="4">
    <location>
        <begin position="242"/>
        <end position="281"/>
    </location>
</feature>
<feature type="region of interest" description="Disordered" evidence="4">
    <location>
        <begin position="1"/>
        <end position="73"/>
    </location>
</feature>
<feature type="compositionally biased region" description="Polar residues" evidence="4">
    <location>
        <begin position="430"/>
        <end position="441"/>
    </location>
</feature>
<feature type="compositionally biased region" description="Low complexity" evidence="4">
    <location>
        <begin position="415"/>
        <end position="429"/>
    </location>
</feature>
<keyword evidence="2" id="KW-0963">Cytoplasm</keyword>
<accession>A0A8H8TV55</accession>
<dbReference type="Pfam" id="PF02187">
    <property type="entry name" value="GAS2"/>
    <property type="match status" value="1"/>
</dbReference>
<dbReference type="InterPro" id="IPR003108">
    <property type="entry name" value="GAR_dom"/>
</dbReference>
<feature type="compositionally biased region" description="Low complexity" evidence="4">
    <location>
        <begin position="624"/>
        <end position="639"/>
    </location>
</feature>
<evidence type="ECO:0000256" key="2">
    <source>
        <dbReference type="ARBA" id="ARBA00022490"/>
    </source>
</evidence>